<keyword evidence="5" id="KW-0998">Cell outer membrane</keyword>
<keyword evidence="3" id="KW-0732">Signal</keyword>
<accession>A0ABS5G1V4</accession>
<evidence type="ECO:0000313" key="9">
    <source>
        <dbReference type="EMBL" id="MBR1135205.1"/>
    </source>
</evidence>
<evidence type="ECO:0000256" key="7">
    <source>
        <dbReference type="RuleBase" id="RU363072"/>
    </source>
</evidence>
<proteinExistence type="inferred from homology"/>
<dbReference type="Pfam" id="PF04966">
    <property type="entry name" value="OprB"/>
    <property type="match status" value="1"/>
</dbReference>
<evidence type="ECO:0000256" key="3">
    <source>
        <dbReference type="ARBA" id="ARBA00022729"/>
    </source>
</evidence>
<dbReference type="RefSeq" id="WP_172238644.1">
    <property type="nucleotide sequence ID" value="NZ_JABFDP010000020.1"/>
</dbReference>
<keyword evidence="10" id="KW-1185">Reference proteome</keyword>
<dbReference type="InterPro" id="IPR051692">
    <property type="entry name" value="OMP-like"/>
</dbReference>
<dbReference type="InterPro" id="IPR011250">
    <property type="entry name" value="OMP/PagP_B-barrel"/>
</dbReference>
<comment type="similarity">
    <text evidence="2 7">Belongs to the OprB family.</text>
</comment>
<evidence type="ECO:0000256" key="2">
    <source>
        <dbReference type="ARBA" id="ARBA00008769"/>
    </source>
</evidence>
<dbReference type="Gene3D" id="2.40.160.180">
    <property type="entry name" value="Carbohydrate-selective porin OprB"/>
    <property type="match status" value="1"/>
</dbReference>
<dbReference type="InterPro" id="IPR007049">
    <property type="entry name" value="Carb-sel_porin_OprB"/>
</dbReference>
<dbReference type="InterPro" id="IPR038673">
    <property type="entry name" value="OprB_sf"/>
</dbReference>
<organism evidence="9 10">
    <name type="scientific">Bradyrhizobium denitrificans</name>
    <dbReference type="NCBI Taxonomy" id="2734912"/>
    <lineage>
        <taxon>Bacteria</taxon>
        <taxon>Pseudomonadati</taxon>
        <taxon>Pseudomonadota</taxon>
        <taxon>Alphaproteobacteria</taxon>
        <taxon>Hyphomicrobiales</taxon>
        <taxon>Nitrobacteraceae</taxon>
        <taxon>Bradyrhizobium</taxon>
    </lineage>
</organism>
<evidence type="ECO:0000256" key="1">
    <source>
        <dbReference type="ARBA" id="ARBA00004442"/>
    </source>
</evidence>
<comment type="caution">
    <text evidence="9">The sequence shown here is derived from an EMBL/GenBank/DDBJ whole genome shotgun (WGS) entry which is preliminary data.</text>
</comment>
<evidence type="ECO:0000259" key="8">
    <source>
        <dbReference type="Pfam" id="PF13505"/>
    </source>
</evidence>
<comment type="similarity">
    <text evidence="6">Belongs to the Omp25/RopB family.</text>
</comment>
<evidence type="ECO:0000256" key="4">
    <source>
        <dbReference type="ARBA" id="ARBA00023136"/>
    </source>
</evidence>
<name>A0ABS5G1V4_9BRAD</name>
<dbReference type="PANTHER" id="PTHR34001:SF3">
    <property type="entry name" value="BLL7405 PROTEIN"/>
    <property type="match status" value="1"/>
</dbReference>
<dbReference type="PANTHER" id="PTHR34001">
    <property type="entry name" value="BLL7405 PROTEIN"/>
    <property type="match status" value="1"/>
</dbReference>
<gene>
    <name evidence="9" type="ORF">JQ619_05470</name>
</gene>
<dbReference type="Pfam" id="PF13505">
    <property type="entry name" value="OMP_b-brl"/>
    <property type="match status" value="1"/>
</dbReference>
<evidence type="ECO:0000313" key="10">
    <source>
        <dbReference type="Proteomes" id="UP001314635"/>
    </source>
</evidence>
<comment type="subcellular location">
    <subcellularLocation>
        <location evidence="1">Cell outer membrane</location>
    </subcellularLocation>
</comment>
<dbReference type="InterPro" id="IPR027385">
    <property type="entry name" value="Beta-barrel_OMP"/>
</dbReference>
<keyword evidence="4" id="KW-0472">Membrane</keyword>
<dbReference type="Proteomes" id="UP001314635">
    <property type="component" value="Unassembled WGS sequence"/>
</dbReference>
<dbReference type="SUPFAM" id="SSF56925">
    <property type="entry name" value="OMPA-like"/>
    <property type="match status" value="1"/>
</dbReference>
<evidence type="ECO:0000256" key="5">
    <source>
        <dbReference type="ARBA" id="ARBA00023237"/>
    </source>
</evidence>
<reference evidence="10" key="1">
    <citation type="journal article" date="2021" name="ISME J.">
        <title>Evolutionary origin and ecological implication of a unique nif island in free-living Bradyrhizobium lineages.</title>
        <authorList>
            <person name="Tao J."/>
        </authorList>
    </citation>
    <scope>NUCLEOTIDE SEQUENCE [LARGE SCALE GENOMIC DNA]</scope>
    <source>
        <strain evidence="10">SZCCT0094</strain>
    </source>
</reference>
<feature type="domain" description="Outer membrane protein beta-barrel" evidence="8">
    <location>
        <begin position="51"/>
        <end position="282"/>
    </location>
</feature>
<evidence type="ECO:0000256" key="6">
    <source>
        <dbReference type="ARBA" id="ARBA00038306"/>
    </source>
</evidence>
<dbReference type="EMBL" id="JAFCLK010000004">
    <property type="protein sequence ID" value="MBR1135205.1"/>
    <property type="molecule type" value="Genomic_DNA"/>
</dbReference>
<protein>
    <submittedName>
        <fullName evidence="9">Carbohydrate porin</fullName>
    </submittedName>
</protein>
<sequence length="711" mass="76881">MSYSFGLSFVRVAGRGMKRICKIGGGIGIALATHSCAIAADLPANPPVKAPAPYLASYDWNGWYAGVHVGAIRGISNWSAIPPGAGAPSLSGSFDLPFHFDFMGGTGSYLAGFQGGYNYVFPSRVLLGFESDISFPNSDVQVPYSVRGSQTVTSPLTGQVTYGEAVIHYGSARARIGYAFDHFLLYGTGGLAWSYDQVTRTQVDGVSFGGFATPGTVDTRLLWRLGWAAGAGIEIPLAANWTAKAEYLSTGFGYKGMRFTGAAEAFNSDLAMQSIRLGLNYRIGDDSRIPDFLTKGPSALETDRFAFHAQATYVGQYAPPFRAPYGGRNSLDPNTGRETFDTTLYAGVRLWKGAEAWINPEIDQGFGLSSSVGAAGFPSGEAYKVGASYPYTRLHRAFLRQTIDLGGEVQKVDAGLNQFSGTQTSDRLVFTVGKFSVGDIFDTNKYAHDPRSDFMNWTIIDTGTFDYAADAWAYTVGAAAEWYQGPWTFRGGLFDLSVAPNATRLDSRFSQFQWVGEIERRYAIWDQPGKIAISGFLTRGRMGSFQDAIQLAAQNGGPADIAAVRRYQSRGGISMNLEQQLIPNVGFFARAGIADGKKEPYEFTDVDRTVAAGLSISGKQWGRDGDTFGIAGVVNGITNVHQAFLNADGLGILVGDGMLPHPGNEKIFETYYSFPVFAAKVTLDYQLIVNPAYNRDRGPVSVLGFRVHSQY</sequence>
<dbReference type="Gene3D" id="2.40.160.20">
    <property type="match status" value="1"/>
</dbReference>